<keyword evidence="1" id="KW-0520">NAD</keyword>
<evidence type="ECO:0000313" key="4">
    <source>
        <dbReference type="EMBL" id="SFB38191.1"/>
    </source>
</evidence>
<feature type="domain" description="Deacetylase sirtuin-type" evidence="3">
    <location>
        <begin position="34"/>
        <end position="338"/>
    </location>
</feature>
<dbReference type="AlphaFoldDB" id="A0A1I1AJI6"/>
<evidence type="ECO:0000256" key="1">
    <source>
        <dbReference type="ARBA" id="ARBA00023027"/>
    </source>
</evidence>
<protein>
    <submittedName>
        <fullName evidence="4">NAD-dependent protein deacetylase, SIR2 family</fullName>
    </submittedName>
</protein>
<keyword evidence="5" id="KW-1185">Reference proteome</keyword>
<dbReference type="InterPro" id="IPR029035">
    <property type="entry name" value="DHS-like_NAD/FAD-binding_dom"/>
</dbReference>
<dbReference type="RefSeq" id="WP_092874807.1">
    <property type="nucleotide sequence ID" value="NZ_FOJY01000029.1"/>
</dbReference>
<gene>
    <name evidence="4" type="ORF">SAMN05216249_12912</name>
</gene>
<dbReference type="STRING" id="1120918.SAMN05216249_12912"/>
<accession>A0A1I1AJI6</accession>
<organism evidence="4 5">
    <name type="scientific">Acetitomaculum ruminis DSM 5522</name>
    <dbReference type="NCBI Taxonomy" id="1120918"/>
    <lineage>
        <taxon>Bacteria</taxon>
        <taxon>Bacillati</taxon>
        <taxon>Bacillota</taxon>
        <taxon>Clostridia</taxon>
        <taxon>Lachnospirales</taxon>
        <taxon>Lachnospiraceae</taxon>
        <taxon>Acetitomaculum</taxon>
    </lineage>
</organism>
<dbReference type="Gene3D" id="3.40.50.1220">
    <property type="entry name" value="TPP-binding domain"/>
    <property type="match status" value="1"/>
</dbReference>
<proteinExistence type="predicted"/>
<evidence type="ECO:0000256" key="2">
    <source>
        <dbReference type="PROSITE-ProRule" id="PRU00236"/>
    </source>
</evidence>
<dbReference type="PROSITE" id="PS50305">
    <property type="entry name" value="SIRTUIN"/>
    <property type="match status" value="1"/>
</dbReference>
<dbReference type="EMBL" id="FOJY01000029">
    <property type="protein sequence ID" value="SFB38191.1"/>
    <property type="molecule type" value="Genomic_DNA"/>
</dbReference>
<dbReference type="InterPro" id="IPR026590">
    <property type="entry name" value="Ssirtuin_cat_dom"/>
</dbReference>
<evidence type="ECO:0000259" key="3">
    <source>
        <dbReference type="PROSITE" id="PS50305"/>
    </source>
</evidence>
<dbReference type="Proteomes" id="UP000198838">
    <property type="component" value="Unassembled WGS sequence"/>
</dbReference>
<name>A0A1I1AJI6_9FIRM</name>
<sequence length="338" mass="38873">MKNLYDDMPNGYQETIEKGMNAVRYFTTSMSYGKGSKEEQISRLKTEIKEADAIVIGAGAGLSTSAGFTYSGERFEKYFYDFAKRFGIRDMYSGGFYPFPSEEIRWAWWARHIYFNRYIDAPKPVYRDLLKMVSDKDYFVITTNVDHQFQRAGFDKKRLFYTQGDYGLFQSVNPDIQKTFDNEEWVMKAMEAQGFVRDDQGVFQVPADGKLIMEIPSELIPKCPDDGSDMTMNLRADDSFVEDEGWHRASAAYSDFIRRHENLHVLYLELGVGANTPVIIKYPFWQMTLANEKAVYACLNYGESFCPEEIADRSICIDGDIATILQKPLTCFTIGKNL</sequence>
<dbReference type="SUPFAM" id="SSF52467">
    <property type="entry name" value="DHS-like NAD/FAD-binding domain"/>
    <property type="match status" value="1"/>
</dbReference>
<reference evidence="4 5" key="1">
    <citation type="submission" date="2016-10" db="EMBL/GenBank/DDBJ databases">
        <authorList>
            <person name="de Groot N.N."/>
        </authorList>
    </citation>
    <scope>NUCLEOTIDE SEQUENCE [LARGE SCALE GENOMIC DNA]</scope>
    <source>
        <strain evidence="4 5">DSM 5522</strain>
    </source>
</reference>
<dbReference type="OrthoDB" id="394960at2"/>
<evidence type="ECO:0000313" key="5">
    <source>
        <dbReference type="Proteomes" id="UP000198838"/>
    </source>
</evidence>
<comment type="caution">
    <text evidence="2">Lacks conserved residue(s) required for the propagation of feature annotation.</text>
</comment>